<dbReference type="EMBL" id="JACWZY010000019">
    <property type="protein sequence ID" value="MBD2703054.1"/>
    <property type="molecule type" value="Genomic_DNA"/>
</dbReference>
<evidence type="ECO:0000313" key="2">
    <source>
        <dbReference type="EMBL" id="MBD2703054.1"/>
    </source>
</evidence>
<keyword evidence="3" id="KW-1185">Reference proteome</keyword>
<evidence type="ECO:0000313" key="3">
    <source>
        <dbReference type="Proteomes" id="UP000598820"/>
    </source>
</evidence>
<name>A0A926XY29_9BACT</name>
<accession>A0A926XY29</accession>
<keyword evidence="1" id="KW-0812">Transmembrane</keyword>
<organism evidence="2 3">
    <name type="scientific">Spirosoma profusum</name>
    <dbReference type="NCBI Taxonomy" id="2771354"/>
    <lineage>
        <taxon>Bacteria</taxon>
        <taxon>Pseudomonadati</taxon>
        <taxon>Bacteroidota</taxon>
        <taxon>Cytophagia</taxon>
        <taxon>Cytophagales</taxon>
        <taxon>Cytophagaceae</taxon>
        <taxon>Spirosoma</taxon>
    </lineage>
</organism>
<keyword evidence="1" id="KW-0472">Membrane</keyword>
<feature type="transmembrane region" description="Helical" evidence="1">
    <location>
        <begin position="6"/>
        <end position="25"/>
    </location>
</feature>
<feature type="transmembrane region" description="Helical" evidence="1">
    <location>
        <begin position="32"/>
        <end position="52"/>
    </location>
</feature>
<reference evidence="2" key="1">
    <citation type="submission" date="2020-09" db="EMBL/GenBank/DDBJ databases">
        <authorList>
            <person name="Kim M.K."/>
        </authorList>
    </citation>
    <scope>NUCLEOTIDE SEQUENCE</scope>
    <source>
        <strain evidence="2">BT702</strain>
    </source>
</reference>
<keyword evidence="1" id="KW-1133">Transmembrane helix</keyword>
<dbReference type="Proteomes" id="UP000598820">
    <property type="component" value="Unassembled WGS sequence"/>
</dbReference>
<dbReference type="AlphaFoldDB" id="A0A926XY29"/>
<comment type="caution">
    <text evidence="2">The sequence shown here is derived from an EMBL/GenBank/DDBJ whole genome shotgun (WGS) entry which is preliminary data.</text>
</comment>
<proteinExistence type="predicted"/>
<protein>
    <submittedName>
        <fullName evidence="2">Uncharacterized protein</fullName>
    </submittedName>
</protein>
<evidence type="ECO:0000256" key="1">
    <source>
        <dbReference type="SAM" id="Phobius"/>
    </source>
</evidence>
<dbReference type="RefSeq" id="WP_190888902.1">
    <property type="nucleotide sequence ID" value="NZ_JACWZY010000019.1"/>
</dbReference>
<gene>
    <name evidence="2" type="ORF">IC229_20575</name>
</gene>
<sequence>MFTIFTVLIMVVIVGVLLLFIGALLRGKAQKITITCSLILLLSFVLFSKDWFGPRQEYIDYMLGQYRIDTTNLKYPKEIVRSYADLTLLVSNDLTFKLSRTSPYFKSTTGTWTVEAGTDFELVKFKLDNEKWEEDMLLKNESWSLKSQDTTQQYILFRKIKAVQH</sequence>